<evidence type="ECO:0000313" key="3">
    <source>
        <dbReference type="Proteomes" id="UP000250550"/>
    </source>
</evidence>
<feature type="transmembrane region" description="Helical" evidence="1">
    <location>
        <begin position="7"/>
        <end position="32"/>
    </location>
</feature>
<feature type="transmembrane region" description="Helical" evidence="1">
    <location>
        <begin position="44"/>
        <end position="65"/>
    </location>
</feature>
<evidence type="ECO:0000313" key="2">
    <source>
        <dbReference type="EMBL" id="RAW65898.1"/>
    </source>
</evidence>
<proteinExistence type="predicted"/>
<keyword evidence="1" id="KW-1133">Transmembrane helix</keyword>
<keyword evidence="1" id="KW-0812">Transmembrane</keyword>
<accession>A0A329UV30</accession>
<name>A0A329UV30_9FIRM</name>
<dbReference type="EMBL" id="PRLF01000005">
    <property type="protein sequence ID" value="RAW65898.1"/>
    <property type="molecule type" value="Genomic_DNA"/>
</dbReference>
<reference evidence="2 3" key="1">
    <citation type="submission" date="2018-02" db="EMBL/GenBank/DDBJ databases">
        <title>Complete genome sequencing of Faecalibacterium prausnitzii strains isolated from the human gut.</title>
        <authorList>
            <person name="Fitzgerald B.C."/>
            <person name="Shkoporov A.N."/>
            <person name="Ross P.R."/>
            <person name="Hill C."/>
        </authorList>
    </citation>
    <scope>NUCLEOTIDE SEQUENCE [LARGE SCALE GENOMIC DNA]</scope>
    <source>
        <strain evidence="2 3">APC924/119</strain>
    </source>
</reference>
<dbReference type="AlphaFoldDB" id="A0A329UV30"/>
<dbReference type="RefSeq" id="WP_181573303.1">
    <property type="nucleotide sequence ID" value="NZ_PRLF01000005.1"/>
</dbReference>
<sequence length="181" mass="20818">MQTTKLYVEYIVIGMESLVWIVLLVLMCLGKSSLVFFDYCIQNLLTSIFMIGACYVLGLLMDRVADRLTDKKKRRIKNRYPIKASTSILVWEKVKQDTFAAFTLSRIRILRSTMVNFAVIGVAGMLVSFCVYCNGILGILSLVFFEIMALIAWQAHTSLLINYYRKTQNLERDMANEEEKI</sequence>
<feature type="transmembrane region" description="Helical" evidence="1">
    <location>
        <begin position="143"/>
        <end position="164"/>
    </location>
</feature>
<comment type="caution">
    <text evidence="2">The sequence shown here is derived from an EMBL/GenBank/DDBJ whole genome shotgun (WGS) entry which is preliminary data.</text>
</comment>
<feature type="transmembrane region" description="Helical" evidence="1">
    <location>
        <begin position="114"/>
        <end position="137"/>
    </location>
</feature>
<evidence type="ECO:0000256" key="1">
    <source>
        <dbReference type="SAM" id="Phobius"/>
    </source>
</evidence>
<organism evidence="2 3">
    <name type="scientific">Faecalibacterium prausnitzii</name>
    <dbReference type="NCBI Taxonomy" id="853"/>
    <lineage>
        <taxon>Bacteria</taxon>
        <taxon>Bacillati</taxon>
        <taxon>Bacillota</taxon>
        <taxon>Clostridia</taxon>
        <taxon>Eubacteriales</taxon>
        <taxon>Oscillospiraceae</taxon>
        <taxon>Faecalibacterium</taxon>
    </lineage>
</organism>
<dbReference type="Proteomes" id="UP000250550">
    <property type="component" value="Unassembled WGS sequence"/>
</dbReference>
<keyword evidence="1" id="KW-0472">Membrane</keyword>
<gene>
    <name evidence="2" type="ORF">C4N21_05805</name>
</gene>
<protein>
    <submittedName>
        <fullName evidence="2">Uncharacterized protein</fullName>
    </submittedName>
</protein>